<dbReference type="EMBL" id="LN890655">
    <property type="protein sequence ID" value="CUS03331.2"/>
    <property type="molecule type" value="Genomic_DNA"/>
</dbReference>
<dbReference type="KEGG" id="pbf:CFX0092_A1453"/>
<dbReference type="Proteomes" id="UP000215027">
    <property type="component" value="Chromosome I"/>
</dbReference>
<organism evidence="1 2">
    <name type="scientific">Candidatus Promineifilum breve</name>
    <dbReference type="NCBI Taxonomy" id="1806508"/>
    <lineage>
        <taxon>Bacteria</taxon>
        <taxon>Bacillati</taxon>
        <taxon>Chloroflexota</taxon>
        <taxon>Ardenticatenia</taxon>
        <taxon>Candidatus Promineifilales</taxon>
        <taxon>Candidatus Promineifilaceae</taxon>
        <taxon>Candidatus Promineifilum</taxon>
    </lineage>
</organism>
<accession>A0A160T0A4</accession>
<proteinExistence type="predicted"/>
<dbReference type="AlphaFoldDB" id="A0A160T0A4"/>
<name>A0A160T0A4_9CHLR</name>
<reference evidence="1" key="1">
    <citation type="submission" date="2016-01" db="EMBL/GenBank/DDBJ databases">
        <authorList>
            <person name="Mcilroy J.S."/>
            <person name="Karst M S."/>
            <person name="Albertsen M."/>
        </authorList>
    </citation>
    <scope>NUCLEOTIDE SEQUENCE</scope>
    <source>
        <strain evidence="1">Cfx-K</strain>
    </source>
</reference>
<keyword evidence="2" id="KW-1185">Reference proteome</keyword>
<dbReference type="OrthoDB" id="3390394at2"/>
<evidence type="ECO:0000313" key="1">
    <source>
        <dbReference type="EMBL" id="CUS03331.2"/>
    </source>
</evidence>
<dbReference type="RefSeq" id="WP_095042839.1">
    <property type="nucleotide sequence ID" value="NZ_LN890655.1"/>
</dbReference>
<protein>
    <submittedName>
        <fullName evidence="1">Uncharacterized protein</fullName>
    </submittedName>
</protein>
<gene>
    <name evidence="1" type="ORF">CFX0092_A1453</name>
</gene>
<sequence>MTDQMRVTLEIGPKGKKVVAVAPDWPGLARGAKTGAEAIERLRSYMTRYSQVARLAEMDAALDATMNIDVVEEYPGTGSTDFWGISFAFSSIDKQSMTDDELARQLKLMQACWAFFDAVRGRVSAEMRKGPRGGGRDRDHIVRHTLAAEQGWAKGVGVGATVVTSDGGVPTDEALKAYRAAYCQAIRDYHSQGKMAGNVAKWPLRFLIRHTAFHTMDHAWEMEDKDLTGKEA</sequence>
<evidence type="ECO:0000313" key="2">
    <source>
        <dbReference type="Proteomes" id="UP000215027"/>
    </source>
</evidence>